<proteinExistence type="predicted"/>
<keyword evidence="1" id="KW-0812">Transmembrane</keyword>
<keyword evidence="1" id="KW-0472">Membrane</keyword>
<dbReference type="HOGENOM" id="CLU_188546_0_0_1"/>
<feature type="transmembrane region" description="Helical" evidence="1">
    <location>
        <begin position="27"/>
        <end position="50"/>
    </location>
</feature>
<sequence length="85" mass="8956">MGQNLSSTFVPDTSGVVLSPQDATADFILLGVWLGVLYVCAMIFSTCFLIDRWGDKSQTGGGSVLAAFMVSLAWPAVLAYMMASG</sequence>
<gene>
    <name evidence="2" type="ORF">S7711_09082</name>
</gene>
<dbReference type="OrthoDB" id="4987761at2759"/>
<accession>A0A084AQT3</accession>
<reference evidence="2 3" key="1">
    <citation type="journal article" date="2014" name="BMC Genomics">
        <title>Comparative genome sequencing reveals chemotype-specific gene clusters in the toxigenic black mold Stachybotrys.</title>
        <authorList>
            <person name="Semeiks J."/>
            <person name="Borek D."/>
            <person name="Otwinowski Z."/>
            <person name="Grishin N.V."/>
        </authorList>
    </citation>
    <scope>NUCLEOTIDE SEQUENCE [LARGE SCALE GENOMIC DNA]</scope>
    <source>
        <strain evidence="3">CBS 109288 / IBT 7711</strain>
    </source>
</reference>
<evidence type="ECO:0000256" key="1">
    <source>
        <dbReference type="SAM" id="Phobius"/>
    </source>
</evidence>
<keyword evidence="1" id="KW-1133">Transmembrane helix</keyword>
<protein>
    <submittedName>
        <fullName evidence="2">Uncharacterized protein</fullName>
    </submittedName>
</protein>
<name>A0A084AQT3_STACB</name>
<feature type="transmembrane region" description="Helical" evidence="1">
    <location>
        <begin position="62"/>
        <end position="83"/>
    </location>
</feature>
<dbReference type="EMBL" id="KL648606">
    <property type="protein sequence ID" value="KEY67662.1"/>
    <property type="molecule type" value="Genomic_DNA"/>
</dbReference>
<dbReference type="Proteomes" id="UP000028045">
    <property type="component" value="Unassembled WGS sequence"/>
</dbReference>
<keyword evidence="3" id="KW-1185">Reference proteome</keyword>
<evidence type="ECO:0000313" key="3">
    <source>
        <dbReference type="Proteomes" id="UP000028045"/>
    </source>
</evidence>
<organism evidence="2 3">
    <name type="scientific">Stachybotrys chartarum (strain CBS 109288 / IBT 7711)</name>
    <name type="common">Toxic black mold</name>
    <name type="synonym">Stilbospora chartarum</name>
    <dbReference type="NCBI Taxonomy" id="1280523"/>
    <lineage>
        <taxon>Eukaryota</taxon>
        <taxon>Fungi</taxon>
        <taxon>Dikarya</taxon>
        <taxon>Ascomycota</taxon>
        <taxon>Pezizomycotina</taxon>
        <taxon>Sordariomycetes</taxon>
        <taxon>Hypocreomycetidae</taxon>
        <taxon>Hypocreales</taxon>
        <taxon>Stachybotryaceae</taxon>
        <taxon>Stachybotrys</taxon>
    </lineage>
</organism>
<evidence type="ECO:0000313" key="2">
    <source>
        <dbReference type="EMBL" id="KEY67662.1"/>
    </source>
</evidence>
<dbReference type="AlphaFoldDB" id="A0A084AQT3"/>